<dbReference type="PANTHER" id="PTHR30469">
    <property type="entry name" value="MULTIDRUG RESISTANCE PROTEIN MDTA"/>
    <property type="match status" value="1"/>
</dbReference>
<dbReference type="Pfam" id="PF25973">
    <property type="entry name" value="BSH_CzcB"/>
    <property type="match status" value="1"/>
</dbReference>
<evidence type="ECO:0000259" key="5">
    <source>
        <dbReference type="Pfam" id="PF25975"/>
    </source>
</evidence>
<evidence type="ECO:0000259" key="4">
    <source>
        <dbReference type="Pfam" id="PF25973"/>
    </source>
</evidence>
<reference evidence="6 7" key="1">
    <citation type="submission" date="2018-06" db="EMBL/GenBank/DDBJ databases">
        <title>Pseudomonas jilinensis sp. nov., isolated from the production water of Jilin Oilfield in China.</title>
        <authorList>
            <person name="Wang J."/>
        </authorList>
    </citation>
    <scope>NUCLEOTIDE SEQUENCE [LARGE SCALE GENOMIC DNA]</scope>
    <source>
        <strain evidence="6 7">JS15-10A1</strain>
    </source>
</reference>
<evidence type="ECO:0000256" key="1">
    <source>
        <dbReference type="ARBA" id="ARBA00009477"/>
    </source>
</evidence>
<accession>A0A396RWI1</accession>
<keyword evidence="7" id="KW-1185">Reference proteome</keyword>
<dbReference type="InterPro" id="IPR006143">
    <property type="entry name" value="RND_pump_MFP"/>
</dbReference>
<dbReference type="Gene3D" id="2.40.30.170">
    <property type="match status" value="1"/>
</dbReference>
<dbReference type="InterPro" id="IPR058647">
    <property type="entry name" value="BSH_CzcB-like"/>
</dbReference>
<evidence type="ECO:0000313" key="6">
    <source>
        <dbReference type="EMBL" id="RHW20970.1"/>
    </source>
</evidence>
<dbReference type="Proteomes" id="UP000265745">
    <property type="component" value="Unassembled WGS sequence"/>
</dbReference>
<feature type="coiled-coil region" evidence="2">
    <location>
        <begin position="115"/>
        <end position="142"/>
    </location>
</feature>
<dbReference type="GO" id="GO:0015562">
    <property type="term" value="F:efflux transmembrane transporter activity"/>
    <property type="evidence" value="ECO:0007669"/>
    <property type="project" value="TreeGrafter"/>
</dbReference>
<dbReference type="EMBL" id="QJSA01000009">
    <property type="protein sequence ID" value="RHW20970.1"/>
    <property type="molecule type" value="Genomic_DNA"/>
</dbReference>
<dbReference type="AlphaFoldDB" id="A0A396RWI1"/>
<dbReference type="Pfam" id="PF25975">
    <property type="entry name" value="CzcB_C"/>
    <property type="match status" value="1"/>
</dbReference>
<dbReference type="InterPro" id="IPR058792">
    <property type="entry name" value="Beta-barrel_RND_2"/>
</dbReference>
<evidence type="ECO:0000259" key="3">
    <source>
        <dbReference type="Pfam" id="PF25954"/>
    </source>
</evidence>
<dbReference type="InterPro" id="IPR058649">
    <property type="entry name" value="CzcB_C"/>
</dbReference>
<dbReference type="Pfam" id="PF25954">
    <property type="entry name" value="Beta-barrel_RND_2"/>
    <property type="match status" value="1"/>
</dbReference>
<feature type="domain" description="CzcB-like C-terminal circularly permuted SH3-like" evidence="5">
    <location>
        <begin position="298"/>
        <end position="352"/>
    </location>
</feature>
<organism evidence="6 7">
    <name type="scientific">Pseudomonas jilinensis</name>
    <dbReference type="NCBI Taxonomy" id="2078689"/>
    <lineage>
        <taxon>Bacteria</taxon>
        <taxon>Pseudomonadati</taxon>
        <taxon>Pseudomonadota</taxon>
        <taxon>Gammaproteobacteria</taxon>
        <taxon>Pseudomonadales</taxon>
        <taxon>Pseudomonadaceae</taxon>
        <taxon>Pseudomonas</taxon>
    </lineage>
</organism>
<feature type="domain" description="CzcB-like barrel-sandwich hybrid" evidence="4">
    <location>
        <begin position="84"/>
        <end position="209"/>
    </location>
</feature>
<evidence type="ECO:0000256" key="2">
    <source>
        <dbReference type="SAM" id="Coils"/>
    </source>
</evidence>
<feature type="domain" description="CusB-like beta-barrel" evidence="3">
    <location>
        <begin position="218"/>
        <end position="286"/>
    </location>
</feature>
<gene>
    <name evidence="6" type="ORF">C2846_11405</name>
</gene>
<proteinExistence type="inferred from homology"/>
<evidence type="ECO:0000313" key="7">
    <source>
        <dbReference type="Proteomes" id="UP000265745"/>
    </source>
</evidence>
<comment type="caution">
    <text evidence="6">The sequence shown here is derived from an EMBL/GenBank/DDBJ whole genome shotgun (WGS) entry which is preliminary data.</text>
</comment>
<dbReference type="Gene3D" id="2.40.420.20">
    <property type="match status" value="1"/>
</dbReference>
<dbReference type="NCBIfam" id="TIGR01730">
    <property type="entry name" value="RND_mfp"/>
    <property type="match status" value="1"/>
</dbReference>
<keyword evidence="2" id="KW-0175">Coiled coil</keyword>
<comment type="similarity">
    <text evidence="1">Belongs to the membrane fusion protein (MFP) (TC 8.A.1) family.</text>
</comment>
<dbReference type="GO" id="GO:1990281">
    <property type="term" value="C:efflux pump complex"/>
    <property type="evidence" value="ECO:0007669"/>
    <property type="project" value="TreeGrafter"/>
</dbReference>
<name>A0A396RWI1_9PSED</name>
<dbReference type="OrthoDB" id="9806939at2"/>
<dbReference type="SUPFAM" id="SSF111369">
    <property type="entry name" value="HlyD-like secretion proteins"/>
    <property type="match status" value="1"/>
</dbReference>
<sequence>MSWHASTGSMGPQSSNGTVMPSIRLQRLLVLFASLLLVSACQPEAPPVSASNNATPVAAYSVSTRDLSRPLRLSASVEPRTQIRLAARTAGTVQAVHHEEGERVQRGQLLAQLDVAEAAAELARTEAQLNSARLDYQRAVELRRRGVATELELQTAQVALQVAESHQALWSSRVAYGRIEAPQNAIITARHIDPGEAVDAQDTLFELADMDHLVLRLGVSELDVVHLAPGQQIPVHLDALPDLRLTGEVRRIFPAAMGTSRLITVELVLPPSSWDLGVKPGFLARIDTGIDPRPDTLVVPSAAIGSGDNGNYVYTITQEQLGYRPIQTGITRGRWTEIIDGLEPGETILASNPIDMQDAQPVRIVTYLE</sequence>
<protein>
    <submittedName>
        <fullName evidence="6">Efflux RND transporter periplasmic adaptor subunit</fullName>
    </submittedName>
</protein>
<dbReference type="Gene3D" id="2.40.50.100">
    <property type="match status" value="1"/>
</dbReference>